<keyword evidence="8" id="KW-1185">Reference proteome</keyword>
<comment type="caution">
    <text evidence="7">The sequence shown here is derived from an EMBL/GenBank/DDBJ whole genome shotgun (WGS) entry which is preliminary data.</text>
</comment>
<sequence>MIRLLLTTILILSCLSCTSTKKDLQNNKKGSQFTQSEQLLIGANNGATPMRVFKITNASDSLLLRTPSQQVIVDPNDPELKNLIARMYATVRDSLSLGAGIAAPQVGILKNIAWVQRFDKEGFPFEVIINPVIKQYSKKKQDCPEGCLSIPGRRDTLSSRAYAILVEYDKPDATHKIEMVEDFTAVVFQHEIDHLNGILYLDHLKQEIKDAQGLKTLDNLKN</sequence>
<dbReference type="Gene3D" id="3.90.45.10">
    <property type="entry name" value="Peptide deformylase"/>
    <property type="match status" value="1"/>
</dbReference>
<dbReference type="Pfam" id="PF01327">
    <property type="entry name" value="Pep_deformylase"/>
    <property type="match status" value="1"/>
</dbReference>
<feature type="binding site" evidence="6">
    <location>
        <position position="190"/>
    </location>
    <ligand>
        <name>Fe cation</name>
        <dbReference type="ChEBI" id="CHEBI:24875"/>
    </ligand>
</feature>
<dbReference type="GO" id="GO:0006412">
    <property type="term" value="P:translation"/>
    <property type="evidence" value="ECO:0007669"/>
    <property type="project" value="UniProtKB-UniRule"/>
</dbReference>
<comment type="cofactor">
    <cofactor evidence="6">
        <name>Fe(2+)</name>
        <dbReference type="ChEBI" id="CHEBI:29033"/>
    </cofactor>
    <text evidence="6">Binds 1 Fe(2+) ion.</text>
</comment>
<comment type="similarity">
    <text evidence="1 6">Belongs to the polypeptide deformylase family.</text>
</comment>
<dbReference type="EC" id="3.5.1.88" evidence="6"/>
<dbReference type="PRINTS" id="PR01576">
    <property type="entry name" value="PDEFORMYLASE"/>
</dbReference>
<protein>
    <recommendedName>
        <fullName evidence="6">Peptide deformylase</fullName>
        <shortName evidence="6">PDF</shortName>
        <ecNumber evidence="6">3.5.1.88</ecNumber>
    </recommendedName>
    <alternativeName>
        <fullName evidence="6">Polypeptide deformylase</fullName>
    </alternativeName>
</protein>
<gene>
    <name evidence="6" type="primary">def</name>
    <name evidence="7" type="ORF">DSM00_360</name>
</gene>
<dbReference type="InterPro" id="IPR036821">
    <property type="entry name" value="Peptide_deformylase_sf"/>
</dbReference>
<accession>A0A4Q0PCL6</accession>
<evidence type="ECO:0000313" key="8">
    <source>
        <dbReference type="Proteomes" id="UP000289238"/>
    </source>
</evidence>
<evidence type="ECO:0000256" key="1">
    <source>
        <dbReference type="ARBA" id="ARBA00010759"/>
    </source>
</evidence>
<dbReference type="Proteomes" id="UP000289238">
    <property type="component" value="Unassembled WGS sequence"/>
</dbReference>
<dbReference type="GO" id="GO:0046872">
    <property type="term" value="F:metal ion binding"/>
    <property type="evidence" value="ECO:0007669"/>
    <property type="project" value="UniProtKB-KW"/>
</dbReference>
<evidence type="ECO:0000256" key="3">
    <source>
        <dbReference type="ARBA" id="ARBA00022801"/>
    </source>
</evidence>
<keyword evidence="4 6" id="KW-0648">Protein biosynthesis</keyword>
<evidence type="ECO:0000256" key="6">
    <source>
        <dbReference type="HAMAP-Rule" id="MF_00163"/>
    </source>
</evidence>
<dbReference type="PANTHER" id="PTHR10458:SF20">
    <property type="entry name" value="PEPTIDE DEFORMYLASE 1"/>
    <property type="match status" value="1"/>
</dbReference>
<feature type="binding site" evidence="6">
    <location>
        <position position="147"/>
    </location>
    <ligand>
        <name>Fe cation</name>
        <dbReference type="ChEBI" id="CHEBI:24875"/>
    </ligand>
</feature>
<dbReference type="HAMAP" id="MF_00163">
    <property type="entry name" value="Pep_deformylase"/>
    <property type="match status" value="1"/>
</dbReference>
<evidence type="ECO:0000256" key="5">
    <source>
        <dbReference type="ARBA" id="ARBA00023004"/>
    </source>
</evidence>
<name>A0A4Q0PCL6_9FLAO</name>
<dbReference type="PANTHER" id="PTHR10458">
    <property type="entry name" value="PEPTIDE DEFORMYLASE"/>
    <property type="match status" value="1"/>
</dbReference>
<feature type="binding site" evidence="6">
    <location>
        <position position="194"/>
    </location>
    <ligand>
        <name>Fe cation</name>
        <dbReference type="ChEBI" id="CHEBI:24875"/>
    </ligand>
</feature>
<keyword evidence="2 6" id="KW-0479">Metal-binding</keyword>
<dbReference type="CDD" id="cd00487">
    <property type="entry name" value="Pep_deformylase"/>
    <property type="match status" value="1"/>
</dbReference>
<dbReference type="OrthoDB" id="5493262at2"/>
<keyword evidence="5 6" id="KW-0408">Iron</keyword>
<comment type="catalytic activity">
    <reaction evidence="6">
        <text>N-terminal N-formyl-L-methionyl-[peptide] + H2O = N-terminal L-methionyl-[peptide] + formate</text>
        <dbReference type="Rhea" id="RHEA:24420"/>
        <dbReference type="Rhea" id="RHEA-COMP:10639"/>
        <dbReference type="Rhea" id="RHEA-COMP:10640"/>
        <dbReference type="ChEBI" id="CHEBI:15377"/>
        <dbReference type="ChEBI" id="CHEBI:15740"/>
        <dbReference type="ChEBI" id="CHEBI:49298"/>
        <dbReference type="ChEBI" id="CHEBI:64731"/>
        <dbReference type="EC" id="3.5.1.88"/>
    </reaction>
</comment>
<dbReference type="EMBL" id="QOVM01000001">
    <property type="protein sequence ID" value="RXG24570.1"/>
    <property type="molecule type" value="Genomic_DNA"/>
</dbReference>
<dbReference type="PIRSF" id="PIRSF004749">
    <property type="entry name" value="Pep_def"/>
    <property type="match status" value="1"/>
</dbReference>
<proteinExistence type="inferred from homology"/>
<reference evidence="7 8" key="1">
    <citation type="submission" date="2018-07" db="EMBL/GenBank/DDBJ databases">
        <title>Leeuwenhoekiella genomics.</title>
        <authorList>
            <person name="Tahon G."/>
            <person name="Willems A."/>
        </authorList>
    </citation>
    <scope>NUCLEOTIDE SEQUENCE [LARGE SCALE GENOMIC DNA]</scope>
    <source>
        <strain evidence="7 8">LMG 22550</strain>
    </source>
</reference>
<feature type="active site" evidence="6">
    <location>
        <position position="191"/>
    </location>
</feature>
<dbReference type="AlphaFoldDB" id="A0A4Q0PCL6"/>
<evidence type="ECO:0000313" key="7">
    <source>
        <dbReference type="EMBL" id="RXG24570.1"/>
    </source>
</evidence>
<comment type="function">
    <text evidence="6">Removes the formyl group from the N-terminal Met of newly synthesized proteins. Requires at least a dipeptide for an efficient rate of reaction. N-terminal L-methionine is a prerequisite for activity but the enzyme has broad specificity at other positions.</text>
</comment>
<dbReference type="InterPro" id="IPR023635">
    <property type="entry name" value="Peptide_deformylase"/>
</dbReference>
<keyword evidence="3 6" id="KW-0378">Hydrolase</keyword>
<dbReference type="RefSeq" id="WP_128756301.1">
    <property type="nucleotide sequence ID" value="NZ_QOVM01000001.1"/>
</dbReference>
<dbReference type="SUPFAM" id="SSF56420">
    <property type="entry name" value="Peptide deformylase"/>
    <property type="match status" value="1"/>
</dbReference>
<evidence type="ECO:0000256" key="2">
    <source>
        <dbReference type="ARBA" id="ARBA00022723"/>
    </source>
</evidence>
<evidence type="ECO:0000256" key="4">
    <source>
        <dbReference type="ARBA" id="ARBA00022917"/>
    </source>
</evidence>
<dbReference type="GO" id="GO:0042586">
    <property type="term" value="F:peptide deformylase activity"/>
    <property type="evidence" value="ECO:0007669"/>
    <property type="project" value="UniProtKB-UniRule"/>
</dbReference>
<organism evidence="7 8">
    <name type="scientific">Leeuwenhoekiella aequorea</name>
    <dbReference type="NCBI Taxonomy" id="283736"/>
    <lineage>
        <taxon>Bacteria</taxon>
        <taxon>Pseudomonadati</taxon>
        <taxon>Bacteroidota</taxon>
        <taxon>Flavobacteriia</taxon>
        <taxon>Flavobacteriales</taxon>
        <taxon>Flavobacteriaceae</taxon>
        <taxon>Leeuwenhoekiella</taxon>
    </lineage>
</organism>